<evidence type="ECO:0000313" key="2">
    <source>
        <dbReference type="EMBL" id="GFY90165.1"/>
    </source>
</evidence>
<name>A0A7J0EUI8_9ERIC</name>
<feature type="region of interest" description="Disordered" evidence="1">
    <location>
        <begin position="32"/>
        <end position="71"/>
    </location>
</feature>
<sequence length="92" mass="10098">MELLVGGPRAPRPSPKNFSSLGISRIYFPELPSKDVSKEPKAPPLEESPQRYSISARGSSPRAPLQTSSSVRVKEPPWHFLARKNNGIMSVA</sequence>
<protein>
    <submittedName>
        <fullName evidence="2">Uncharacterized protein</fullName>
    </submittedName>
</protein>
<evidence type="ECO:0000256" key="1">
    <source>
        <dbReference type="SAM" id="MobiDB-lite"/>
    </source>
</evidence>
<feature type="compositionally biased region" description="Basic and acidic residues" evidence="1">
    <location>
        <begin position="32"/>
        <end position="41"/>
    </location>
</feature>
<proteinExistence type="predicted"/>
<organism evidence="2 3">
    <name type="scientific">Actinidia rufa</name>
    <dbReference type="NCBI Taxonomy" id="165716"/>
    <lineage>
        <taxon>Eukaryota</taxon>
        <taxon>Viridiplantae</taxon>
        <taxon>Streptophyta</taxon>
        <taxon>Embryophyta</taxon>
        <taxon>Tracheophyta</taxon>
        <taxon>Spermatophyta</taxon>
        <taxon>Magnoliopsida</taxon>
        <taxon>eudicotyledons</taxon>
        <taxon>Gunneridae</taxon>
        <taxon>Pentapetalae</taxon>
        <taxon>asterids</taxon>
        <taxon>Ericales</taxon>
        <taxon>Actinidiaceae</taxon>
        <taxon>Actinidia</taxon>
    </lineage>
</organism>
<evidence type="ECO:0000313" key="3">
    <source>
        <dbReference type="Proteomes" id="UP000585474"/>
    </source>
</evidence>
<gene>
    <name evidence="2" type="ORF">Acr_07g0003620</name>
</gene>
<accession>A0A7J0EUI8</accession>
<reference evidence="2 3" key="1">
    <citation type="submission" date="2019-07" db="EMBL/GenBank/DDBJ databases">
        <title>De Novo Assembly of kiwifruit Actinidia rufa.</title>
        <authorList>
            <person name="Sugita-Konishi S."/>
            <person name="Sato K."/>
            <person name="Mori E."/>
            <person name="Abe Y."/>
            <person name="Kisaki G."/>
            <person name="Hamano K."/>
            <person name="Suezawa K."/>
            <person name="Otani M."/>
            <person name="Fukuda T."/>
            <person name="Manabe T."/>
            <person name="Gomi K."/>
            <person name="Tabuchi M."/>
            <person name="Akimitsu K."/>
            <person name="Kataoka I."/>
        </authorList>
    </citation>
    <scope>NUCLEOTIDE SEQUENCE [LARGE SCALE GENOMIC DNA]</scope>
    <source>
        <strain evidence="3">cv. Fuchu</strain>
    </source>
</reference>
<dbReference type="AlphaFoldDB" id="A0A7J0EUI8"/>
<comment type="caution">
    <text evidence="2">The sequence shown here is derived from an EMBL/GenBank/DDBJ whole genome shotgun (WGS) entry which is preliminary data.</text>
</comment>
<dbReference type="Proteomes" id="UP000585474">
    <property type="component" value="Unassembled WGS sequence"/>
</dbReference>
<dbReference type="EMBL" id="BJWL01000007">
    <property type="protein sequence ID" value="GFY90165.1"/>
    <property type="molecule type" value="Genomic_DNA"/>
</dbReference>
<keyword evidence="3" id="KW-1185">Reference proteome</keyword>